<evidence type="ECO:0000256" key="10">
    <source>
        <dbReference type="ARBA" id="ARBA00023136"/>
    </source>
</evidence>
<evidence type="ECO:0000256" key="8">
    <source>
        <dbReference type="ARBA" id="ARBA00022989"/>
    </source>
</evidence>
<dbReference type="EMBL" id="KI392591">
    <property type="protein sequence ID" value="ERN13230.1"/>
    <property type="molecule type" value="Genomic_DNA"/>
</dbReference>
<accession>W1Q031</accession>
<evidence type="ECO:0000256" key="1">
    <source>
        <dbReference type="ARBA" id="ARBA00001947"/>
    </source>
</evidence>
<evidence type="ECO:0000256" key="7">
    <source>
        <dbReference type="ARBA" id="ARBA00022833"/>
    </source>
</evidence>
<feature type="non-terminal residue" evidence="12">
    <location>
        <position position="1"/>
    </location>
</feature>
<keyword evidence="9" id="KW-0482">Metalloprotease</keyword>
<dbReference type="GO" id="GO:0016020">
    <property type="term" value="C:membrane"/>
    <property type="evidence" value="ECO:0007669"/>
    <property type="project" value="UniProtKB-SubCell"/>
</dbReference>
<dbReference type="InterPro" id="IPR008915">
    <property type="entry name" value="Peptidase_M50"/>
</dbReference>
<keyword evidence="7" id="KW-0862">Zinc</keyword>
<evidence type="ECO:0000259" key="11">
    <source>
        <dbReference type="Pfam" id="PF02163"/>
    </source>
</evidence>
<protein>
    <recommendedName>
        <fullName evidence="11">Peptidase M50 domain-containing protein</fullName>
    </recommendedName>
</protein>
<keyword evidence="6" id="KW-0378">Hydrolase</keyword>
<gene>
    <name evidence="12" type="ORF">AMTR_s00040p00228500</name>
</gene>
<comment type="subcellular location">
    <subcellularLocation>
        <location evidence="2">Membrane</location>
        <topology evidence="2">Multi-pass membrane protein</topology>
    </subcellularLocation>
</comment>
<dbReference type="InterPro" id="IPR036034">
    <property type="entry name" value="PDZ_sf"/>
</dbReference>
<dbReference type="SUPFAM" id="SSF50156">
    <property type="entry name" value="PDZ domain-like"/>
    <property type="match status" value="1"/>
</dbReference>
<keyword evidence="5" id="KW-0812">Transmembrane</keyword>
<dbReference type="STRING" id="13333.W1Q031"/>
<organism evidence="12 13">
    <name type="scientific">Amborella trichopoda</name>
    <dbReference type="NCBI Taxonomy" id="13333"/>
    <lineage>
        <taxon>Eukaryota</taxon>
        <taxon>Viridiplantae</taxon>
        <taxon>Streptophyta</taxon>
        <taxon>Embryophyta</taxon>
        <taxon>Tracheophyta</taxon>
        <taxon>Spermatophyta</taxon>
        <taxon>Magnoliopsida</taxon>
        <taxon>Amborellales</taxon>
        <taxon>Amborellaceae</taxon>
        <taxon>Amborella</taxon>
    </lineage>
</organism>
<reference evidence="13" key="1">
    <citation type="journal article" date="2013" name="Science">
        <title>The Amborella genome and the evolution of flowering plants.</title>
        <authorList>
            <consortium name="Amborella Genome Project"/>
        </authorList>
    </citation>
    <scope>NUCLEOTIDE SEQUENCE [LARGE SCALE GENOMIC DNA]</scope>
</reference>
<dbReference type="eggNOG" id="ENOG502QT40">
    <property type="taxonomic scope" value="Eukaryota"/>
</dbReference>
<dbReference type="PANTHER" id="PTHR42837">
    <property type="entry name" value="REGULATOR OF SIGMA-E PROTEASE RSEP"/>
    <property type="match status" value="1"/>
</dbReference>
<dbReference type="GO" id="GO:0006508">
    <property type="term" value="P:proteolysis"/>
    <property type="evidence" value="ECO:0007669"/>
    <property type="project" value="UniProtKB-KW"/>
</dbReference>
<comment type="similarity">
    <text evidence="3">Belongs to the peptidase M50A family.</text>
</comment>
<keyword evidence="4" id="KW-0645">Protease</keyword>
<feature type="domain" description="Peptidase M50" evidence="11">
    <location>
        <begin position="2"/>
        <end position="83"/>
    </location>
</feature>
<evidence type="ECO:0000256" key="5">
    <source>
        <dbReference type="ARBA" id="ARBA00022692"/>
    </source>
</evidence>
<dbReference type="PANTHER" id="PTHR42837:SF2">
    <property type="entry name" value="MEMBRANE METALLOPROTEASE ARASP2, CHLOROPLASTIC-RELATED"/>
    <property type="match status" value="1"/>
</dbReference>
<dbReference type="Gramene" id="ERN13230">
    <property type="protein sequence ID" value="ERN13230"/>
    <property type="gene ID" value="AMTR_s00040p00228500"/>
</dbReference>
<keyword evidence="10" id="KW-0472">Membrane</keyword>
<dbReference type="Proteomes" id="UP000017836">
    <property type="component" value="Unassembled WGS sequence"/>
</dbReference>
<dbReference type="HOGENOM" id="CLU_1656585_0_0_1"/>
<proteinExistence type="inferred from homology"/>
<evidence type="ECO:0000256" key="2">
    <source>
        <dbReference type="ARBA" id="ARBA00004141"/>
    </source>
</evidence>
<sequence length="160" mass="17668">NIIVHENGHFLAAYLQCIHVSRFVVGFGLVLAKVNAKSVDFSISAFPLGGFVGFIDNDSESDILVDDENLLKNRPIIDRVLVISEFVDDSESDILVDDENLLKNRPIIDRVLVISEFAEGLCSWDIILSVNGNSLSKSTFSVFEVVDMIRKSPGRSVAIK</sequence>
<comment type="cofactor">
    <cofactor evidence="1">
        <name>Zn(2+)</name>
        <dbReference type="ChEBI" id="CHEBI:29105"/>
    </cofactor>
</comment>
<dbReference type="Pfam" id="PF02163">
    <property type="entry name" value="Peptidase_M50"/>
    <property type="match status" value="1"/>
</dbReference>
<feature type="non-terminal residue" evidence="12">
    <location>
        <position position="160"/>
    </location>
</feature>
<evidence type="ECO:0000256" key="4">
    <source>
        <dbReference type="ARBA" id="ARBA00022670"/>
    </source>
</evidence>
<evidence type="ECO:0000256" key="6">
    <source>
        <dbReference type="ARBA" id="ARBA00022801"/>
    </source>
</evidence>
<keyword evidence="8" id="KW-1133">Transmembrane helix</keyword>
<evidence type="ECO:0000313" key="13">
    <source>
        <dbReference type="Proteomes" id="UP000017836"/>
    </source>
</evidence>
<name>W1Q031_AMBTC</name>
<evidence type="ECO:0000313" key="12">
    <source>
        <dbReference type="EMBL" id="ERN13230.1"/>
    </source>
</evidence>
<keyword evidence="13" id="KW-1185">Reference proteome</keyword>
<evidence type="ECO:0000256" key="3">
    <source>
        <dbReference type="ARBA" id="ARBA00009989"/>
    </source>
</evidence>
<dbReference type="AlphaFoldDB" id="W1Q031"/>
<evidence type="ECO:0000256" key="9">
    <source>
        <dbReference type="ARBA" id="ARBA00023049"/>
    </source>
</evidence>
<dbReference type="InterPro" id="IPR004387">
    <property type="entry name" value="Pept_M50_Zn"/>
</dbReference>
<dbReference type="GO" id="GO:0004222">
    <property type="term" value="F:metalloendopeptidase activity"/>
    <property type="evidence" value="ECO:0007669"/>
    <property type="project" value="InterPro"/>
</dbReference>